<evidence type="ECO:0000313" key="1">
    <source>
        <dbReference type="WBParaSite" id="SCUD_0000482501-mRNA-1"/>
    </source>
</evidence>
<organism evidence="1">
    <name type="scientific">Schistosoma curassoni</name>
    <dbReference type="NCBI Taxonomy" id="6186"/>
    <lineage>
        <taxon>Eukaryota</taxon>
        <taxon>Metazoa</taxon>
        <taxon>Spiralia</taxon>
        <taxon>Lophotrochozoa</taxon>
        <taxon>Platyhelminthes</taxon>
        <taxon>Trematoda</taxon>
        <taxon>Digenea</taxon>
        <taxon>Strigeidida</taxon>
        <taxon>Schistosomatoidea</taxon>
        <taxon>Schistosomatidae</taxon>
        <taxon>Schistosoma</taxon>
    </lineage>
</organism>
<dbReference type="AlphaFoldDB" id="A0A183JQ38"/>
<proteinExistence type="predicted"/>
<dbReference type="WBParaSite" id="SCUD_0000482501-mRNA-1">
    <property type="protein sequence ID" value="SCUD_0000482501-mRNA-1"/>
    <property type="gene ID" value="SCUD_0000482501"/>
</dbReference>
<protein>
    <submittedName>
        <fullName evidence="1">Uncharacterized protein</fullName>
    </submittedName>
</protein>
<name>A0A183JQ38_9TREM</name>
<sequence length="42" mass="5322">MFSKTHWFDMFHINTCNNFIFYTKIFNRQLIPRTYLHGIIRR</sequence>
<accession>A0A183JQ38</accession>
<reference evidence="1" key="1">
    <citation type="submission" date="2016-06" db="UniProtKB">
        <authorList>
            <consortium name="WormBaseParasite"/>
        </authorList>
    </citation>
    <scope>IDENTIFICATION</scope>
</reference>